<evidence type="ECO:0000313" key="6">
    <source>
        <dbReference type="Proteomes" id="UP000437862"/>
    </source>
</evidence>
<evidence type="ECO:0000256" key="2">
    <source>
        <dbReference type="ARBA" id="ARBA00022679"/>
    </source>
</evidence>
<dbReference type="Gene3D" id="3.40.50.150">
    <property type="entry name" value="Vaccinia Virus protein VP39"/>
    <property type="match status" value="1"/>
</dbReference>
<dbReference type="InterPro" id="IPR013216">
    <property type="entry name" value="Methyltransf_11"/>
</dbReference>
<dbReference type="InterPro" id="IPR029063">
    <property type="entry name" value="SAM-dependent_MTases_sf"/>
</dbReference>
<reference evidence="5 6" key="1">
    <citation type="submission" date="2019-12" db="EMBL/GenBank/DDBJ databases">
        <title>Draft Genome Sequences of Six Type Strains of the Genus Massilia.</title>
        <authorList>
            <person name="Miess H."/>
            <person name="Frediansyah A."/>
            <person name="Goeker M."/>
            <person name="Gross H."/>
        </authorList>
    </citation>
    <scope>NUCLEOTIDE SEQUENCE [LARGE SCALE GENOMIC DNA]</scope>
    <source>
        <strain evidence="5 6">DSM 26639</strain>
    </source>
</reference>
<organism evidence="5 6">
    <name type="scientific">Pseudoduganella flava</name>
    <dbReference type="NCBI Taxonomy" id="871742"/>
    <lineage>
        <taxon>Bacteria</taxon>
        <taxon>Pseudomonadati</taxon>
        <taxon>Pseudomonadota</taxon>
        <taxon>Betaproteobacteria</taxon>
        <taxon>Burkholderiales</taxon>
        <taxon>Oxalobacteraceae</taxon>
        <taxon>Telluria group</taxon>
        <taxon>Pseudoduganella</taxon>
    </lineage>
</organism>
<dbReference type="Proteomes" id="UP000437862">
    <property type="component" value="Chromosome"/>
</dbReference>
<name>A0ABX6FR17_9BURK</name>
<evidence type="ECO:0000313" key="5">
    <source>
        <dbReference type="EMBL" id="QGZ39565.1"/>
    </source>
</evidence>
<dbReference type="EMBL" id="CP046904">
    <property type="protein sequence ID" value="QGZ39565.1"/>
    <property type="molecule type" value="Genomic_DNA"/>
</dbReference>
<proteinExistence type="predicted"/>
<keyword evidence="2" id="KW-0808">Transferase</keyword>
<dbReference type="Pfam" id="PF08241">
    <property type="entry name" value="Methyltransf_11"/>
    <property type="match status" value="1"/>
</dbReference>
<accession>A0ABX6FR17</accession>
<protein>
    <submittedName>
        <fullName evidence="5">Methyltransferase domain-containing protein</fullName>
    </submittedName>
</protein>
<feature type="domain" description="Methyltransferase type 11" evidence="4">
    <location>
        <begin position="84"/>
        <end position="178"/>
    </location>
</feature>
<keyword evidence="3" id="KW-0949">S-adenosyl-L-methionine</keyword>
<dbReference type="GO" id="GO:0008168">
    <property type="term" value="F:methyltransferase activity"/>
    <property type="evidence" value="ECO:0007669"/>
    <property type="project" value="UniProtKB-KW"/>
</dbReference>
<keyword evidence="1 5" id="KW-0489">Methyltransferase</keyword>
<dbReference type="SUPFAM" id="SSF53335">
    <property type="entry name" value="S-adenosyl-L-methionine-dependent methyltransferases"/>
    <property type="match status" value="1"/>
</dbReference>
<sequence length="275" mass="30763">MPRHASRAGDRLLLEHYDFPLEYRVPLPSRQAMATQGEYDYFKNIGADGMRHAVHKPWSDSQCGLYLMELGAMMGLMPEGGRLLDMGCGTGWTSVLFAKRGYDVIGQDLVPEAIEAGRGLKQQNGLANLDFVSGDYESLTFNEEFDVVVFFDCLHHAVDEVGALRSAYRALKPGGICITSEPGRGHERRSRAVMEEFGVTERDMHPAKIIRAAKKVGFRSFSVHPHASYLYISLYRQDQRGLLGKLFRIPGMRTLVGLFTVLLSKHQAGITVLRK</sequence>
<gene>
    <name evidence="5" type="ORF">GO485_11250</name>
</gene>
<evidence type="ECO:0000256" key="3">
    <source>
        <dbReference type="ARBA" id="ARBA00022691"/>
    </source>
</evidence>
<keyword evidence="6" id="KW-1185">Reference proteome</keyword>
<dbReference type="PANTHER" id="PTHR43464">
    <property type="entry name" value="METHYLTRANSFERASE"/>
    <property type="match status" value="1"/>
</dbReference>
<dbReference type="PANTHER" id="PTHR43464:SF19">
    <property type="entry name" value="UBIQUINONE BIOSYNTHESIS O-METHYLTRANSFERASE, MITOCHONDRIAL"/>
    <property type="match status" value="1"/>
</dbReference>
<evidence type="ECO:0000256" key="1">
    <source>
        <dbReference type="ARBA" id="ARBA00022603"/>
    </source>
</evidence>
<dbReference type="GO" id="GO:0032259">
    <property type="term" value="P:methylation"/>
    <property type="evidence" value="ECO:0007669"/>
    <property type="project" value="UniProtKB-KW"/>
</dbReference>
<dbReference type="CDD" id="cd02440">
    <property type="entry name" value="AdoMet_MTases"/>
    <property type="match status" value="1"/>
</dbReference>
<evidence type="ECO:0000259" key="4">
    <source>
        <dbReference type="Pfam" id="PF08241"/>
    </source>
</evidence>